<accession>A0ABX1ZGQ3</accession>
<feature type="transmembrane region" description="Helical" evidence="1">
    <location>
        <begin position="86"/>
        <end position="107"/>
    </location>
</feature>
<proteinExistence type="predicted"/>
<feature type="transmembrane region" description="Helical" evidence="1">
    <location>
        <begin position="165"/>
        <end position="187"/>
    </location>
</feature>
<gene>
    <name evidence="2" type="ORF">GC097_02320</name>
</gene>
<dbReference type="Pfam" id="PF14329">
    <property type="entry name" value="DUF4386"/>
    <property type="match status" value="1"/>
</dbReference>
<feature type="transmembrane region" description="Helical" evidence="1">
    <location>
        <begin position="193"/>
        <end position="212"/>
    </location>
</feature>
<keyword evidence="1" id="KW-0812">Transmembrane</keyword>
<reference evidence="2 3" key="1">
    <citation type="submission" date="2019-10" db="EMBL/GenBank/DDBJ databases">
        <title>Description of Paenibacillus pedi sp. nov.</title>
        <authorList>
            <person name="Carlier A."/>
            <person name="Qi S."/>
        </authorList>
    </citation>
    <scope>NUCLEOTIDE SEQUENCE [LARGE SCALE GENOMIC DNA]</scope>
    <source>
        <strain evidence="2 3">LMG 31457</strain>
    </source>
</reference>
<keyword evidence="3" id="KW-1185">Reference proteome</keyword>
<feature type="transmembrane region" description="Helical" evidence="1">
    <location>
        <begin position="137"/>
        <end position="158"/>
    </location>
</feature>
<dbReference type="EMBL" id="WHNZ01000007">
    <property type="protein sequence ID" value="NOU98857.1"/>
    <property type="molecule type" value="Genomic_DNA"/>
</dbReference>
<keyword evidence="1" id="KW-1133">Transmembrane helix</keyword>
<keyword evidence="1" id="KW-0472">Membrane</keyword>
<evidence type="ECO:0000313" key="3">
    <source>
        <dbReference type="Proteomes" id="UP000618579"/>
    </source>
</evidence>
<dbReference type="RefSeq" id="WP_171681731.1">
    <property type="nucleotide sequence ID" value="NZ_WHNZ01000007.1"/>
</dbReference>
<sequence length="224" mass="24684">MNANLKSARMAGVLFLVATVTYMLGKGLMDSILNEPNYLLHVYPNRTQMITGVLLELVNSVAVVGIAVFLFPILKKYNEKIALGYVAFRVIEAVILIIGAISPLLLIQFSQAYIDTGAPADSYYQAVGMLVIKGNYYAFQLAMIVLGLYSLLFCYFLLQSKLIPRLLSVLGLIGYASLLTSGLLELFGYSSGMILFLPGALFELLFPIWLIIKGFNTSTMEPKQ</sequence>
<name>A0ABX1ZGQ3_9BACL</name>
<feature type="transmembrane region" description="Helical" evidence="1">
    <location>
        <begin position="12"/>
        <end position="29"/>
    </location>
</feature>
<comment type="caution">
    <text evidence="2">The sequence shown here is derived from an EMBL/GenBank/DDBJ whole genome shotgun (WGS) entry which is preliminary data.</text>
</comment>
<protein>
    <submittedName>
        <fullName evidence="2">DUF4386 family protein</fullName>
    </submittedName>
</protein>
<evidence type="ECO:0000313" key="2">
    <source>
        <dbReference type="EMBL" id="NOU98857.1"/>
    </source>
</evidence>
<dbReference type="InterPro" id="IPR025495">
    <property type="entry name" value="DUF4386"/>
</dbReference>
<dbReference type="Proteomes" id="UP000618579">
    <property type="component" value="Unassembled WGS sequence"/>
</dbReference>
<feature type="transmembrane region" description="Helical" evidence="1">
    <location>
        <begin position="49"/>
        <end position="74"/>
    </location>
</feature>
<evidence type="ECO:0000256" key="1">
    <source>
        <dbReference type="SAM" id="Phobius"/>
    </source>
</evidence>
<organism evidence="2 3">
    <name type="scientific">Paenibacillus planticolens</name>
    <dbReference type="NCBI Taxonomy" id="2654976"/>
    <lineage>
        <taxon>Bacteria</taxon>
        <taxon>Bacillati</taxon>
        <taxon>Bacillota</taxon>
        <taxon>Bacilli</taxon>
        <taxon>Bacillales</taxon>
        <taxon>Paenibacillaceae</taxon>
        <taxon>Paenibacillus</taxon>
    </lineage>
</organism>